<protein>
    <submittedName>
        <fullName evidence="1">Uncharacterized protein</fullName>
    </submittedName>
</protein>
<keyword evidence="2" id="KW-1185">Reference proteome</keyword>
<dbReference type="Proteomes" id="UP001161017">
    <property type="component" value="Unassembled WGS sequence"/>
</dbReference>
<dbReference type="EMBL" id="JAPUFD010000014">
    <property type="protein sequence ID" value="MDI1491252.1"/>
    <property type="molecule type" value="Genomic_DNA"/>
</dbReference>
<name>A0AA43U0D8_9LECA</name>
<reference evidence="1" key="1">
    <citation type="journal article" date="2023" name="Genome Biol. Evol.">
        <title>First Whole Genome Sequence and Flow Cytometry Genome Size Data for the Lichen-Forming Fungus Ramalina farinacea (Ascomycota).</title>
        <authorList>
            <person name="Llewellyn T."/>
            <person name="Mian S."/>
            <person name="Hill R."/>
            <person name="Leitch I.J."/>
            <person name="Gaya E."/>
        </authorList>
    </citation>
    <scope>NUCLEOTIDE SEQUENCE</scope>
    <source>
        <strain evidence="1">LIQ254RAFAR</strain>
    </source>
</reference>
<evidence type="ECO:0000313" key="2">
    <source>
        <dbReference type="Proteomes" id="UP001161017"/>
    </source>
</evidence>
<dbReference type="AlphaFoldDB" id="A0AA43U0D8"/>
<gene>
    <name evidence="1" type="ORF">OHK93_002460</name>
</gene>
<accession>A0AA43U0D8</accession>
<evidence type="ECO:0000313" key="1">
    <source>
        <dbReference type="EMBL" id="MDI1491252.1"/>
    </source>
</evidence>
<comment type="caution">
    <text evidence="1">The sequence shown here is derived from an EMBL/GenBank/DDBJ whole genome shotgun (WGS) entry which is preliminary data.</text>
</comment>
<organism evidence="1 2">
    <name type="scientific">Ramalina farinacea</name>
    <dbReference type="NCBI Taxonomy" id="258253"/>
    <lineage>
        <taxon>Eukaryota</taxon>
        <taxon>Fungi</taxon>
        <taxon>Dikarya</taxon>
        <taxon>Ascomycota</taxon>
        <taxon>Pezizomycotina</taxon>
        <taxon>Lecanoromycetes</taxon>
        <taxon>OSLEUM clade</taxon>
        <taxon>Lecanoromycetidae</taxon>
        <taxon>Lecanorales</taxon>
        <taxon>Lecanorineae</taxon>
        <taxon>Ramalinaceae</taxon>
        <taxon>Ramalina</taxon>
    </lineage>
</organism>
<proteinExistence type="predicted"/>
<sequence length="159" mass="17173">MFFRTAWNNPTPHVGTPRVAMCLVPAVERGIGRPRSKDLPPCHYTMWLTIHLDQSRQVGSDTSMSDAESIVISDAASEEVAGYPTIPQKRKYAHVSHLQPGRTPRAIQHGPPAFVLSPLSSVLQLGISHKVVLRQSSLSVSPKTAGSSILSLGGKSNEV</sequence>